<dbReference type="InterPro" id="IPR006544">
    <property type="entry name" value="P-type_TPase_V"/>
</dbReference>
<dbReference type="GO" id="GO:0005524">
    <property type="term" value="F:ATP binding"/>
    <property type="evidence" value="ECO:0007669"/>
    <property type="project" value="UniProtKB-KW"/>
</dbReference>
<dbReference type="AlphaFoldDB" id="A0A4Y1ZT48"/>
<dbReference type="GO" id="GO:0016020">
    <property type="term" value="C:membrane"/>
    <property type="evidence" value="ECO:0007669"/>
    <property type="project" value="UniProtKB-SubCell"/>
</dbReference>
<reference evidence="8 9" key="1">
    <citation type="journal article" date="2019" name="Sci. Rep.">
        <title>Orb-weaving spider Araneus ventricosus genome elucidates the spidroin gene catalogue.</title>
        <authorList>
            <person name="Kono N."/>
            <person name="Nakamura H."/>
            <person name="Ohtoshi R."/>
            <person name="Moran D.A.P."/>
            <person name="Shinohara A."/>
            <person name="Yoshida Y."/>
            <person name="Fujiwara M."/>
            <person name="Mori M."/>
            <person name="Tomita M."/>
            <person name="Arakawa K."/>
        </authorList>
    </citation>
    <scope>NUCLEOTIDE SEQUENCE [LARGE SCALE GENOMIC DNA]</scope>
</reference>
<name>A0A4Y1ZT48_ARAVE</name>
<dbReference type="OrthoDB" id="6482954at2759"/>
<dbReference type="PANTHER" id="PTHR45630">
    <property type="entry name" value="CATION-TRANSPORTING ATPASE-RELATED"/>
    <property type="match status" value="1"/>
</dbReference>
<evidence type="ECO:0000256" key="7">
    <source>
        <dbReference type="ARBA" id="ARBA00022967"/>
    </source>
</evidence>
<dbReference type="PANTHER" id="PTHR45630:SF8">
    <property type="entry name" value="CATION-TRANSPORTING ATPASE"/>
    <property type="match status" value="1"/>
</dbReference>
<keyword evidence="4" id="KW-0547">Nucleotide-binding</keyword>
<keyword evidence="7" id="KW-1278">Translocase</keyword>
<keyword evidence="5" id="KW-0067">ATP-binding</keyword>
<comment type="caution">
    <text evidence="8">The sequence shown here is derived from an EMBL/GenBank/DDBJ whole genome shotgun (WGS) entry which is preliminary data.</text>
</comment>
<dbReference type="GO" id="GO:0019829">
    <property type="term" value="F:ATPase-coupled monoatomic cation transmembrane transporter activity"/>
    <property type="evidence" value="ECO:0007669"/>
    <property type="project" value="TreeGrafter"/>
</dbReference>
<evidence type="ECO:0000256" key="1">
    <source>
        <dbReference type="ARBA" id="ARBA00004141"/>
    </source>
</evidence>
<dbReference type="Proteomes" id="UP000499080">
    <property type="component" value="Unassembled WGS sequence"/>
</dbReference>
<evidence type="ECO:0000256" key="3">
    <source>
        <dbReference type="ARBA" id="ARBA00022723"/>
    </source>
</evidence>
<accession>A0A4Y1ZT48</accession>
<dbReference type="GO" id="GO:0046872">
    <property type="term" value="F:metal ion binding"/>
    <property type="evidence" value="ECO:0007669"/>
    <property type="project" value="UniProtKB-KW"/>
</dbReference>
<evidence type="ECO:0000256" key="5">
    <source>
        <dbReference type="ARBA" id="ARBA00022840"/>
    </source>
</evidence>
<keyword evidence="6" id="KW-0460">Magnesium</keyword>
<evidence type="ECO:0000256" key="6">
    <source>
        <dbReference type="ARBA" id="ARBA00022842"/>
    </source>
</evidence>
<keyword evidence="3" id="KW-0479">Metal-binding</keyword>
<protein>
    <submittedName>
        <fullName evidence="8">Uncharacterized protein</fullName>
    </submittedName>
</protein>
<dbReference type="GO" id="GO:0140358">
    <property type="term" value="F:P-type transmembrane transporter activity"/>
    <property type="evidence" value="ECO:0007669"/>
    <property type="project" value="InterPro"/>
</dbReference>
<dbReference type="GO" id="GO:0015203">
    <property type="term" value="F:polyamine transmembrane transporter activity"/>
    <property type="evidence" value="ECO:0007669"/>
    <property type="project" value="TreeGrafter"/>
</dbReference>
<keyword evidence="2" id="KW-0597">Phosphoprotein</keyword>
<gene>
    <name evidence="8" type="ORF">AVEN_223892_1</name>
</gene>
<comment type="subcellular location">
    <subcellularLocation>
        <location evidence="1">Membrane</location>
        <topology evidence="1">Multi-pass membrane protein</topology>
    </subcellularLocation>
</comment>
<sequence>MESLLMEEIIGLPDLRMQLGKKALTGTLTEDCLDISGVVPIDDGRFERAVKHLNHLPNSPLMKAMATCHSLTKVDGKLLGHTLDVKIFEAIRWVRAPLTTFE</sequence>
<dbReference type="EMBL" id="BGPR01153077">
    <property type="protein sequence ID" value="GBL66166.1"/>
    <property type="molecule type" value="Genomic_DNA"/>
</dbReference>
<evidence type="ECO:0000256" key="4">
    <source>
        <dbReference type="ARBA" id="ARBA00022741"/>
    </source>
</evidence>
<evidence type="ECO:0000313" key="9">
    <source>
        <dbReference type="Proteomes" id="UP000499080"/>
    </source>
</evidence>
<dbReference type="GO" id="GO:0006874">
    <property type="term" value="P:intracellular calcium ion homeostasis"/>
    <property type="evidence" value="ECO:0007669"/>
    <property type="project" value="TreeGrafter"/>
</dbReference>
<keyword evidence="9" id="KW-1185">Reference proteome</keyword>
<evidence type="ECO:0000256" key="2">
    <source>
        <dbReference type="ARBA" id="ARBA00022553"/>
    </source>
</evidence>
<proteinExistence type="predicted"/>
<evidence type="ECO:0000313" key="8">
    <source>
        <dbReference type="EMBL" id="GBL66166.1"/>
    </source>
</evidence>
<organism evidence="8 9">
    <name type="scientific">Araneus ventricosus</name>
    <name type="common">Orbweaver spider</name>
    <name type="synonym">Epeira ventricosa</name>
    <dbReference type="NCBI Taxonomy" id="182803"/>
    <lineage>
        <taxon>Eukaryota</taxon>
        <taxon>Metazoa</taxon>
        <taxon>Ecdysozoa</taxon>
        <taxon>Arthropoda</taxon>
        <taxon>Chelicerata</taxon>
        <taxon>Arachnida</taxon>
        <taxon>Araneae</taxon>
        <taxon>Araneomorphae</taxon>
        <taxon>Entelegynae</taxon>
        <taxon>Araneoidea</taxon>
        <taxon>Araneidae</taxon>
        <taxon>Araneus</taxon>
    </lineage>
</organism>